<organism evidence="1 2">
    <name type="scientific">Hydrogenophaga atypica</name>
    <dbReference type="NCBI Taxonomy" id="249409"/>
    <lineage>
        <taxon>Bacteria</taxon>
        <taxon>Pseudomonadati</taxon>
        <taxon>Pseudomonadota</taxon>
        <taxon>Betaproteobacteria</taxon>
        <taxon>Burkholderiales</taxon>
        <taxon>Comamonadaceae</taxon>
        <taxon>Hydrogenophaga</taxon>
    </lineage>
</organism>
<dbReference type="Proteomes" id="UP001596501">
    <property type="component" value="Unassembled WGS sequence"/>
</dbReference>
<comment type="caution">
    <text evidence="1">The sequence shown here is derived from an EMBL/GenBank/DDBJ whole genome shotgun (WGS) entry which is preliminary data.</text>
</comment>
<dbReference type="InterPro" id="IPR009057">
    <property type="entry name" value="Homeodomain-like_sf"/>
</dbReference>
<reference evidence="2" key="1">
    <citation type="journal article" date="2019" name="Int. J. Syst. Evol. Microbiol.">
        <title>The Global Catalogue of Microorganisms (GCM) 10K type strain sequencing project: providing services to taxonomists for standard genome sequencing and annotation.</title>
        <authorList>
            <consortium name="The Broad Institute Genomics Platform"/>
            <consortium name="The Broad Institute Genome Sequencing Center for Infectious Disease"/>
            <person name="Wu L."/>
            <person name="Ma J."/>
        </authorList>
    </citation>
    <scope>NUCLEOTIDE SEQUENCE [LARGE SCALE GENOMIC DNA]</scope>
    <source>
        <strain evidence="2">CGMCC 1.12371</strain>
    </source>
</reference>
<protein>
    <submittedName>
        <fullName evidence="1">Transposase</fullName>
    </submittedName>
</protein>
<dbReference type="Pfam" id="PF01527">
    <property type="entry name" value="HTH_Tnp_1"/>
    <property type="match status" value="1"/>
</dbReference>
<dbReference type="SUPFAM" id="SSF46689">
    <property type="entry name" value="Homeodomain-like"/>
    <property type="match status" value="1"/>
</dbReference>
<name>A0ABW2QQX2_9BURK</name>
<gene>
    <name evidence="1" type="ORF">ACFQPB_23420</name>
</gene>
<dbReference type="EMBL" id="JBHTCA010000053">
    <property type="protein sequence ID" value="MFC7411806.1"/>
    <property type="molecule type" value="Genomic_DNA"/>
</dbReference>
<keyword evidence="2" id="KW-1185">Reference proteome</keyword>
<dbReference type="InterPro" id="IPR002514">
    <property type="entry name" value="Transposase_8"/>
</dbReference>
<evidence type="ECO:0000313" key="1">
    <source>
        <dbReference type="EMBL" id="MFC7411806.1"/>
    </source>
</evidence>
<accession>A0ABW2QQX2</accession>
<dbReference type="NCBIfam" id="NF047595">
    <property type="entry name" value="IS66_ISRel24_TnpA"/>
    <property type="match status" value="1"/>
</dbReference>
<evidence type="ECO:0000313" key="2">
    <source>
        <dbReference type="Proteomes" id="UP001596501"/>
    </source>
</evidence>
<proteinExistence type="predicted"/>
<sequence length="112" mass="12272">MTEAQNKTRRRHSAELKQQILAECARPGASVASVALAHGINANVVHKWRRLAHALSLDLQVPNFVPVALPAPSCAPAPDIRIELRRGATRVTLTWPVSAAEHCAAWMRDLLK</sequence>
<dbReference type="RefSeq" id="WP_382202490.1">
    <property type="nucleotide sequence ID" value="NZ_JBHTCA010000053.1"/>
</dbReference>